<evidence type="ECO:0000313" key="13">
    <source>
        <dbReference type="Proteomes" id="UP000265354"/>
    </source>
</evidence>
<evidence type="ECO:0000256" key="6">
    <source>
        <dbReference type="ARBA" id="ARBA00022603"/>
    </source>
</evidence>
<evidence type="ECO:0000256" key="4">
    <source>
        <dbReference type="ARBA" id="ARBA00013346"/>
    </source>
</evidence>
<dbReference type="RefSeq" id="WP_116428578.1">
    <property type="nucleotide sequence ID" value="NZ_BGZL01000016.1"/>
</dbReference>
<keyword evidence="7 12" id="KW-0808">Transferase</keyword>
<dbReference type="GO" id="GO:0004719">
    <property type="term" value="F:protein-L-isoaspartate (D-aspartate) O-methyltransferase activity"/>
    <property type="evidence" value="ECO:0007669"/>
    <property type="project" value="UniProtKB-EC"/>
</dbReference>
<evidence type="ECO:0000256" key="10">
    <source>
        <dbReference type="ARBA" id="ARBA00031323"/>
    </source>
</evidence>
<keyword evidence="8" id="KW-0949">S-adenosyl-L-methionine</keyword>
<organism evidence="12 13">
    <name type="scientific">Streptomyces spongiicola</name>
    <dbReference type="NCBI Taxonomy" id="1690221"/>
    <lineage>
        <taxon>Bacteria</taxon>
        <taxon>Bacillati</taxon>
        <taxon>Actinomycetota</taxon>
        <taxon>Actinomycetes</taxon>
        <taxon>Kitasatosporales</taxon>
        <taxon>Streptomycetaceae</taxon>
        <taxon>Streptomyces</taxon>
    </lineage>
</organism>
<dbReference type="EC" id="2.1.1.77" evidence="3"/>
<dbReference type="EMBL" id="BGZL01000016">
    <property type="protein sequence ID" value="GBQ03240.1"/>
    <property type="molecule type" value="Genomic_DNA"/>
</dbReference>
<protein>
    <recommendedName>
        <fullName evidence="4">Protein-L-isoaspartate O-methyltransferase</fullName>
        <ecNumber evidence="3">2.1.1.77</ecNumber>
    </recommendedName>
    <alternativeName>
        <fullName evidence="11">L-isoaspartyl protein carboxyl methyltransferase</fullName>
    </alternativeName>
    <alternativeName>
        <fullName evidence="9">Protein L-isoaspartyl methyltransferase</fullName>
    </alternativeName>
    <alternativeName>
        <fullName evidence="10">Protein-beta-aspartate methyltransferase</fullName>
    </alternativeName>
</protein>
<dbReference type="InterPro" id="IPR029063">
    <property type="entry name" value="SAM-dependent_MTases_sf"/>
</dbReference>
<name>A0A388T5I1_9ACTN</name>
<dbReference type="Gene3D" id="3.40.50.150">
    <property type="entry name" value="Vaccinia Virus protein VP39"/>
    <property type="match status" value="1"/>
</dbReference>
<gene>
    <name evidence="12" type="ORF">SSP531S_47100</name>
</gene>
<dbReference type="Proteomes" id="UP000265354">
    <property type="component" value="Unassembled WGS sequence"/>
</dbReference>
<comment type="caution">
    <text evidence="12">The sequence shown here is derived from an EMBL/GenBank/DDBJ whole genome shotgun (WGS) entry which is preliminary data.</text>
</comment>
<comment type="similarity">
    <text evidence="2">Belongs to the methyltransferase superfamily. L-isoaspartyl/D-aspartyl protein methyltransferase family.</text>
</comment>
<evidence type="ECO:0000256" key="7">
    <source>
        <dbReference type="ARBA" id="ARBA00022679"/>
    </source>
</evidence>
<dbReference type="AlphaFoldDB" id="A0A388T5I1"/>
<dbReference type="PANTHER" id="PTHR11579">
    <property type="entry name" value="PROTEIN-L-ISOASPARTATE O-METHYLTRANSFERASE"/>
    <property type="match status" value="1"/>
</dbReference>
<keyword evidence="6 12" id="KW-0489">Methyltransferase</keyword>
<evidence type="ECO:0000256" key="5">
    <source>
        <dbReference type="ARBA" id="ARBA00022490"/>
    </source>
</evidence>
<evidence type="ECO:0000256" key="1">
    <source>
        <dbReference type="ARBA" id="ARBA00004496"/>
    </source>
</evidence>
<dbReference type="InterPro" id="IPR000682">
    <property type="entry name" value="PCMT"/>
</dbReference>
<keyword evidence="5" id="KW-0963">Cytoplasm</keyword>
<dbReference type="GO" id="GO:0005737">
    <property type="term" value="C:cytoplasm"/>
    <property type="evidence" value="ECO:0007669"/>
    <property type="project" value="UniProtKB-SubCell"/>
</dbReference>
<accession>A0A388T5I1</accession>
<dbReference type="PANTHER" id="PTHR11579:SF0">
    <property type="entry name" value="PROTEIN-L-ISOASPARTATE(D-ASPARTATE) O-METHYLTRANSFERASE"/>
    <property type="match status" value="1"/>
</dbReference>
<evidence type="ECO:0000313" key="12">
    <source>
        <dbReference type="EMBL" id="GBQ03240.1"/>
    </source>
</evidence>
<evidence type="ECO:0000256" key="3">
    <source>
        <dbReference type="ARBA" id="ARBA00011890"/>
    </source>
</evidence>
<evidence type="ECO:0000256" key="2">
    <source>
        <dbReference type="ARBA" id="ARBA00005369"/>
    </source>
</evidence>
<dbReference type="SUPFAM" id="SSF53335">
    <property type="entry name" value="S-adenosyl-L-methionine-dependent methyltransferases"/>
    <property type="match status" value="1"/>
</dbReference>
<evidence type="ECO:0000256" key="8">
    <source>
        <dbReference type="ARBA" id="ARBA00022691"/>
    </source>
</evidence>
<dbReference type="Pfam" id="PF01135">
    <property type="entry name" value="PCMT"/>
    <property type="match status" value="1"/>
</dbReference>
<proteinExistence type="inferred from homology"/>
<evidence type="ECO:0000256" key="9">
    <source>
        <dbReference type="ARBA" id="ARBA00030757"/>
    </source>
</evidence>
<dbReference type="NCBIfam" id="TIGR04188">
    <property type="entry name" value="methyltr_grsp"/>
    <property type="match status" value="1"/>
</dbReference>
<comment type="subcellular location">
    <subcellularLocation>
        <location evidence="1">Cytoplasm</location>
    </subcellularLocation>
</comment>
<sequence length="395" mass="42667">MTEPDVDRVAARLRQQLADQLAAAGRLHSPGWRAAVEAVPRHELVPRFYAETDAPGLTTWVPITPELVGLDEWLRLAYADETLITQFGGREIDWADPQPVSNAHPTSSSTLPSLVVRMLEDLRVEDDHTVTEYGTGTGYSTALTCHHLGDVRVTSVETDPHVGARARTNLARCGYRPRLLIGDGLNGAPGCPPADRTIATMGVRSIPPAWVRQTRPGGLIVATLRGWMRSLGLVRLTVEDGHTAHGRFLSRDPSFMIARQQDAPESLGMLPAPDEGTTRDTRYGPEVLTAPDSGFVAQLALPHARYFSMPTDDGTVNTYVLDAGNGAFAVLTPDGEGWTVRQGGPTLLWDAVEQALAPWHAAGSPDPTEFGLTVTPDAQHVWLGAPDGPSWRLPA</sequence>
<dbReference type="InterPro" id="IPR026448">
    <property type="entry name" value="Methyltr_grasp"/>
</dbReference>
<reference evidence="12 13" key="1">
    <citation type="submission" date="2018-07" db="EMBL/GenBank/DDBJ databases">
        <title>Whole Genome Shotgun Sequence of Streptomyces spongiicola strain 531S.</title>
        <authorList>
            <person name="Dohra H."/>
            <person name="Kodani S."/>
        </authorList>
    </citation>
    <scope>NUCLEOTIDE SEQUENCE [LARGE SCALE GENOMIC DNA]</scope>
    <source>
        <strain evidence="12 13">531S</strain>
    </source>
</reference>
<evidence type="ECO:0000256" key="11">
    <source>
        <dbReference type="ARBA" id="ARBA00031350"/>
    </source>
</evidence>
<dbReference type="GO" id="GO:0032259">
    <property type="term" value="P:methylation"/>
    <property type="evidence" value="ECO:0007669"/>
    <property type="project" value="UniProtKB-KW"/>
</dbReference>